<organism evidence="6 7">
    <name type="scientific">Ranitomeya imitator</name>
    <name type="common">mimic poison frog</name>
    <dbReference type="NCBI Taxonomy" id="111125"/>
    <lineage>
        <taxon>Eukaryota</taxon>
        <taxon>Metazoa</taxon>
        <taxon>Chordata</taxon>
        <taxon>Craniata</taxon>
        <taxon>Vertebrata</taxon>
        <taxon>Euteleostomi</taxon>
        <taxon>Amphibia</taxon>
        <taxon>Batrachia</taxon>
        <taxon>Anura</taxon>
        <taxon>Neobatrachia</taxon>
        <taxon>Hyloidea</taxon>
        <taxon>Dendrobatidae</taxon>
        <taxon>Dendrobatinae</taxon>
        <taxon>Ranitomeya</taxon>
    </lineage>
</organism>
<keyword evidence="4" id="KW-0408">Iron</keyword>
<accession>A0ABN9LN85</accession>
<keyword evidence="3" id="KW-0479">Metal-binding</keyword>
<name>A0ABN9LN85_9NEOB</name>
<evidence type="ECO:0000313" key="6">
    <source>
        <dbReference type="EMBL" id="CAJ0946129.1"/>
    </source>
</evidence>
<dbReference type="Proteomes" id="UP001176940">
    <property type="component" value="Unassembled WGS sequence"/>
</dbReference>
<comment type="caution">
    <text evidence="6">The sequence shown here is derived from an EMBL/GenBank/DDBJ whole genome shotgun (WGS) entry which is preliminary data.</text>
</comment>
<evidence type="ECO:0000256" key="4">
    <source>
        <dbReference type="ARBA" id="ARBA00023004"/>
    </source>
</evidence>
<proteinExistence type="inferred from homology"/>
<evidence type="ECO:0000256" key="1">
    <source>
        <dbReference type="ARBA" id="ARBA00001971"/>
    </source>
</evidence>
<keyword evidence="7" id="KW-1185">Reference proteome</keyword>
<reference evidence="6" key="1">
    <citation type="submission" date="2023-07" db="EMBL/GenBank/DDBJ databases">
        <authorList>
            <person name="Stuckert A."/>
        </authorList>
    </citation>
    <scope>NUCLEOTIDE SEQUENCE</scope>
</reference>
<dbReference type="PRINTS" id="PR00463">
    <property type="entry name" value="EP450I"/>
</dbReference>
<evidence type="ECO:0000313" key="7">
    <source>
        <dbReference type="Proteomes" id="UP001176940"/>
    </source>
</evidence>
<feature type="region of interest" description="Disordered" evidence="5">
    <location>
        <begin position="70"/>
        <end position="99"/>
    </location>
</feature>
<dbReference type="Pfam" id="PF00067">
    <property type="entry name" value="p450"/>
    <property type="match status" value="2"/>
</dbReference>
<dbReference type="InterPro" id="IPR001128">
    <property type="entry name" value="Cyt_P450"/>
</dbReference>
<evidence type="ECO:0000256" key="2">
    <source>
        <dbReference type="ARBA" id="ARBA00010617"/>
    </source>
</evidence>
<sequence length="242" mass="27557">MTTGGSLTTEFTTLSKKYGDIFTVYEGTRPVIILCSYKALKETFIDKAEEFSGRAYYASFYDFTKGDGQISTPAQERGTKQAGRQHRMKMGGPRPGPVMLIRPDRPPDLAFSSGEKWKEFRRFSALTLGNFGVGKRSFEERIREEAMYLTEVLRKSNGSPIDLNYHTLRAVSNVICSVVFGSRFEYQDENFQKLVKCVQDNFEIMSSRWGIAKLTSECFNPQLSALARLVLRLAERTKFKVK</sequence>
<dbReference type="PANTHER" id="PTHR24300:SF275">
    <property type="entry name" value="CYTOCHROME P450 2F1"/>
    <property type="match status" value="1"/>
</dbReference>
<protein>
    <submittedName>
        <fullName evidence="6">Uncharacterized protein</fullName>
    </submittedName>
</protein>
<dbReference type="SUPFAM" id="SSF48264">
    <property type="entry name" value="Cytochrome P450"/>
    <property type="match status" value="1"/>
</dbReference>
<dbReference type="Gene3D" id="1.10.630.10">
    <property type="entry name" value="Cytochrome P450"/>
    <property type="match status" value="1"/>
</dbReference>
<evidence type="ECO:0000256" key="5">
    <source>
        <dbReference type="SAM" id="MobiDB-lite"/>
    </source>
</evidence>
<dbReference type="PANTHER" id="PTHR24300">
    <property type="entry name" value="CYTOCHROME P450 508A4-RELATED"/>
    <property type="match status" value="1"/>
</dbReference>
<gene>
    <name evidence="6" type="ORF">RIMI_LOCUS11183104</name>
</gene>
<comment type="cofactor">
    <cofactor evidence="1">
        <name>heme</name>
        <dbReference type="ChEBI" id="CHEBI:30413"/>
    </cofactor>
</comment>
<dbReference type="EMBL" id="CAUEEQ010025001">
    <property type="protein sequence ID" value="CAJ0946129.1"/>
    <property type="molecule type" value="Genomic_DNA"/>
</dbReference>
<evidence type="ECO:0000256" key="3">
    <source>
        <dbReference type="ARBA" id="ARBA00022723"/>
    </source>
</evidence>
<comment type="similarity">
    <text evidence="2">Belongs to the cytochrome P450 family.</text>
</comment>
<dbReference type="InterPro" id="IPR036396">
    <property type="entry name" value="Cyt_P450_sf"/>
</dbReference>
<dbReference type="InterPro" id="IPR050182">
    <property type="entry name" value="Cytochrome_P450_fam2"/>
</dbReference>
<dbReference type="InterPro" id="IPR002401">
    <property type="entry name" value="Cyt_P450_E_grp-I"/>
</dbReference>